<sequence length="337" mass="37628">MLDLLSGVQTLWAGASTIQYGVAAIELEFIINGLQSLLSVLVTTVTYPPVLPVSVEQRSRSQIRFRVPPVTRAGCATAGTQYTLIHPIKLGAVLLALKDLLPGHRRWVLPLQPRLNALVLVIEISHIYHQILYHEHMRQRRDCRHVGRRDLRQACEAVATVDVHCARTTDPLPARPAEREGWVNLVLDFDEGVEHHGPALLQVDFVVLQLRLRRAVRIPTVDLERLHRGGAAGLGIDLLGFRLRCEADGEGGADGEGEADGKARSKKTTTKTSRPGSVASATGDEGRRKGRDRDQVRDRDCEKQEDDHHHHPRNQMRFRLLMPPAKRVQGRESLTRA</sequence>
<dbReference type="EMBL" id="SDMP01000014">
    <property type="protein sequence ID" value="RYR16416.1"/>
    <property type="molecule type" value="Genomic_DNA"/>
</dbReference>
<gene>
    <name evidence="2" type="ORF">Ahy_B04g073431</name>
</gene>
<proteinExistence type="predicted"/>
<evidence type="ECO:0000256" key="1">
    <source>
        <dbReference type="SAM" id="MobiDB-lite"/>
    </source>
</evidence>
<protein>
    <submittedName>
        <fullName evidence="2">Uncharacterized protein</fullName>
    </submittedName>
</protein>
<accession>A0A444ZQF3</accession>
<keyword evidence="3" id="KW-1185">Reference proteome</keyword>
<evidence type="ECO:0000313" key="3">
    <source>
        <dbReference type="Proteomes" id="UP000289738"/>
    </source>
</evidence>
<organism evidence="2 3">
    <name type="scientific">Arachis hypogaea</name>
    <name type="common">Peanut</name>
    <dbReference type="NCBI Taxonomy" id="3818"/>
    <lineage>
        <taxon>Eukaryota</taxon>
        <taxon>Viridiplantae</taxon>
        <taxon>Streptophyta</taxon>
        <taxon>Embryophyta</taxon>
        <taxon>Tracheophyta</taxon>
        <taxon>Spermatophyta</taxon>
        <taxon>Magnoliopsida</taxon>
        <taxon>eudicotyledons</taxon>
        <taxon>Gunneridae</taxon>
        <taxon>Pentapetalae</taxon>
        <taxon>rosids</taxon>
        <taxon>fabids</taxon>
        <taxon>Fabales</taxon>
        <taxon>Fabaceae</taxon>
        <taxon>Papilionoideae</taxon>
        <taxon>50 kb inversion clade</taxon>
        <taxon>dalbergioids sensu lato</taxon>
        <taxon>Dalbergieae</taxon>
        <taxon>Pterocarpus clade</taxon>
        <taxon>Arachis</taxon>
    </lineage>
</organism>
<evidence type="ECO:0000313" key="2">
    <source>
        <dbReference type="EMBL" id="RYR16416.1"/>
    </source>
</evidence>
<name>A0A444ZQF3_ARAHY</name>
<reference evidence="2 3" key="1">
    <citation type="submission" date="2019-01" db="EMBL/GenBank/DDBJ databases">
        <title>Sequencing of cultivated peanut Arachis hypogaea provides insights into genome evolution and oil improvement.</title>
        <authorList>
            <person name="Chen X."/>
        </authorList>
    </citation>
    <scope>NUCLEOTIDE SEQUENCE [LARGE SCALE GENOMIC DNA]</scope>
    <source>
        <strain evidence="3">cv. Fuhuasheng</strain>
        <tissue evidence="2">Leaves</tissue>
    </source>
</reference>
<feature type="compositionally biased region" description="Basic and acidic residues" evidence="1">
    <location>
        <begin position="284"/>
        <end position="309"/>
    </location>
</feature>
<dbReference type="AlphaFoldDB" id="A0A444ZQF3"/>
<feature type="region of interest" description="Disordered" evidence="1">
    <location>
        <begin position="249"/>
        <end position="337"/>
    </location>
</feature>
<feature type="compositionally biased region" description="Acidic residues" evidence="1">
    <location>
        <begin position="249"/>
        <end position="258"/>
    </location>
</feature>
<dbReference type="Proteomes" id="UP000289738">
    <property type="component" value="Chromosome B04"/>
</dbReference>
<comment type="caution">
    <text evidence="2">The sequence shown here is derived from an EMBL/GenBank/DDBJ whole genome shotgun (WGS) entry which is preliminary data.</text>
</comment>